<evidence type="ECO:0008006" key="4">
    <source>
        <dbReference type="Google" id="ProtNLM"/>
    </source>
</evidence>
<organism evidence="2 3">
    <name type="scientific">Paratractidigestivibacter faecalis</name>
    <dbReference type="NCBI Taxonomy" id="2292441"/>
    <lineage>
        <taxon>Bacteria</taxon>
        <taxon>Bacillati</taxon>
        <taxon>Actinomycetota</taxon>
        <taxon>Coriobacteriia</taxon>
        <taxon>Coriobacteriales</taxon>
        <taxon>Atopobiaceae</taxon>
        <taxon>Paratractidigestivibacter</taxon>
    </lineage>
</organism>
<gene>
    <name evidence="2" type="ORF">AAAT05_08020</name>
</gene>
<evidence type="ECO:0000313" key="3">
    <source>
        <dbReference type="Proteomes" id="UP001478817"/>
    </source>
</evidence>
<dbReference type="RefSeq" id="WP_321067033.1">
    <property type="nucleotide sequence ID" value="NZ_JAXFQB010000044.1"/>
</dbReference>
<keyword evidence="1" id="KW-0472">Membrane</keyword>
<name>A0ABV1II01_9ACTN</name>
<comment type="caution">
    <text evidence="2">The sequence shown here is derived from an EMBL/GenBank/DDBJ whole genome shotgun (WGS) entry which is preliminary data.</text>
</comment>
<dbReference type="EMBL" id="JBBNGS010000015">
    <property type="protein sequence ID" value="MEQ2638284.1"/>
    <property type="molecule type" value="Genomic_DNA"/>
</dbReference>
<keyword evidence="1" id="KW-0812">Transmembrane</keyword>
<dbReference type="Proteomes" id="UP001478817">
    <property type="component" value="Unassembled WGS sequence"/>
</dbReference>
<proteinExistence type="predicted"/>
<sequence>MGGRLSRAALLAGAALAVVALGALLVWFIALSGLNEPVGFVYGGF</sequence>
<accession>A0ABV1II01</accession>
<feature type="transmembrane region" description="Helical" evidence="1">
    <location>
        <begin position="9"/>
        <end position="30"/>
    </location>
</feature>
<evidence type="ECO:0000313" key="2">
    <source>
        <dbReference type="EMBL" id="MEQ2638284.1"/>
    </source>
</evidence>
<protein>
    <recommendedName>
        <fullName evidence="4">Phosphate ABC transporter permease PtsA</fullName>
    </recommendedName>
</protein>
<reference evidence="2 3" key="1">
    <citation type="submission" date="2024-04" db="EMBL/GenBank/DDBJ databases">
        <title>Human intestinal bacterial collection.</title>
        <authorList>
            <person name="Pauvert C."/>
            <person name="Hitch T.C.A."/>
            <person name="Clavel T."/>
        </authorList>
    </citation>
    <scope>NUCLEOTIDE SEQUENCE [LARGE SCALE GENOMIC DNA]</scope>
    <source>
        <strain evidence="2 3">CLA-AA-H197</strain>
    </source>
</reference>
<keyword evidence="1" id="KW-1133">Transmembrane helix</keyword>
<evidence type="ECO:0000256" key="1">
    <source>
        <dbReference type="SAM" id="Phobius"/>
    </source>
</evidence>
<keyword evidence="3" id="KW-1185">Reference proteome</keyword>